<dbReference type="Proteomes" id="UP000053144">
    <property type="component" value="Chromosome 7"/>
</dbReference>
<dbReference type="EMBL" id="CM003377">
    <property type="protein sequence ID" value="KOM46837.1"/>
    <property type="molecule type" value="Genomic_DNA"/>
</dbReference>
<feature type="region of interest" description="Disordered" evidence="1">
    <location>
        <begin position="1"/>
        <end position="84"/>
    </location>
</feature>
<feature type="compositionally biased region" description="Pro residues" evidence="1">
    <location>
        <begin position="60"/>
        <end position="84"/>
    </location>
</feature>
<dbReference type="Gramene" id="KOM46837">
    <property type="protein sequence ID" value="KOM46837"/>
    <property type="gene ID" value="LR48_Vigan07g054100"/>
</dbReference>
<evidence type="ECO:0000313" key="2">
    <source>
        <dbReference type="EMBL" id="KOM46837.1"/>
    </source>
</evidence>
<reference evidence="3" key="1">
    <citation type="journal article" date="2015" name="Proc. Natl. Acad. Sci. U.S.A.">
        <title>Genome sequencing of adzuki bean (Vigna angularis) provides insight into high starch and low fat accumulation and domestication.</title>
        <authorList>
            <person name="Yang K."/>
            <person name="Tian Z."/>
            <person name="Chen C."/>
            <person name="Luo L."/>
            <person name="Zhao B."/>
            <person name="Wang Z."/>
            <person name="Yu L."/>
            <person name="Li Y."/>
            <person name="Sun Y."/>
            <person name="Li W."/>
            <person name="Chen Y."/>
            <person name="Li Y."/>
            <person name="Zhang Y."/>
            <person name="Ai D."/>
            <person name="Zhao J."/>
            <person name="Shang C."/>
            <person name="Ma Y."/>
            <person name="Wu B."/>
            <person name="Wang M."/>
            <person name="Gao L."/>
            <person name="Sun D."/>
            <person name="Zhang P."/>
            <person name="Guo F."/>
            <person name="Wang W."/>
            <person name="Li Y."/>
            <person name="Wang J."/>
            <person name="Varshney R.K."/>
            <person name="Wang J."/>
            <person name="Ling H.Q."/>
            <person name="Wan P."/>
        </authorList>
    </citation>
    <scope>NUCLEOTIDE SEQUENCE</scope>
    <source>
        <strain evidence="3">cv. Jingnong 6</strain>
    </source>
</reference>
<accession>A0A0L9UW75</accession>
<sequence>MPGRTMTDSGGTPGWSEEDGLRRNSWVVGGTGPRKTDSDDTLALGLFDHTSATSAVTESPPCPPPGPPRGPPPCPPLGPPPGPP</sequence>
<evidence type="ECO:0000313" key="3">
    <source>
        <dbReference type="Proteomes" id="UP000053144"/>
    </source>
</evidence>
<proteinExistence type="predicted"/>
<dbReference type="AlphaFoldDB" id="A0A0L9UW75"/>
<gene>
    <name evidence="2" type="ORF">LR48_Vigan07g054100</name>
</gene>
<protein>
    <submittedName>
        <fullName evidence="2">Uncharacterized protein</fullName>
    </submittedName>
</protein>
<organism evidence="2 3">
    <name type="scientific">Phaseolus angularis</name>
    <name type="common">Azuki bean</name>
    <name type="synonym">Vigna angularis</name>
    <dbReference type="NCBI Taxonomy" id="3914"/>
    <lineage>
        <taxon>Eukaryota</taxon>
        <taxon>Viridiplantae</taxon>
        <taxon>Streptophyta</taxon>
        <taxon>Embryophyta</taxon>
        <taxon>Tracheophyta</taxon>
        <taxon>Spermatophyta</taxon>
        <taxon>Magnoliopsida</taxon>
        <taxon>eudicotyledons</taxon>
        <taxon>Gunneridae</taxon>
        <taxon>Pentapetalae</taxon>
        <taxon>rosids</taxon>
        <taxon>fabids</taxon>
        <taxon>Fabales</taxon>
        <taxon>Fabaceae</taxon>
        <taxon>Papilionoideae</taxon>
        <taxon>50 kb inversion clade</taxon>
        <taxon>NPAAA clade</taxon>
        <taxon>indigoferoid/millettioid clade</taxon>
        <taxon>Phaseoleae</taxon>
        <taxon>Vigna</taxon>
    </lineage>
</organism>
<name>A0A0L9UW75_PHAAN</name>
<feature type="compositionally biased region" description="Polar residues" evidence="1">
    <location>
        <begin position="1"/>
        <end position="10"/>
    </location>
</feature>
<evidence type="ECO:0000256" key="1">
    <source>
        <dbReference type="SAM" id="MobiDB-lite"/>
    </source>
</evidence>